<feature type="domain" description="MTTase N-terminal" evidence="11">
    <location>
        <begin position="152"/>
        <end position="274"/>
    </location>
</feature>
<dbReference type="InterPro" id="IPR058240">
    <property type="entry name" value="rSAM_sf"/>
</dbReference>
<evidence type="ECO:0000256" key="1">
    <source>
        <dbReference type="ARBA" id="ARBA00001966"/>
    </source>
</evidence>
<evidence type="ECO:0000313" key="14">
    <source>
        <dbReference type="Proteomes" id="UP001445076"/>
    </source>
</evidence>
<evidence type="ECO:0000256" key="2">
    <source>
        <dbReference type="ARBA" id="ARBA00009815"/>
    </source>
</evidence>
<dbReference type="GO" id="GO:0046872">
    <property type="term" value="F:metal ion binding"/>
    <property type="evidence" value="ECO:0007669"/>
    <property type="project" value="UniProtKB-KW"/>
</dbReference>
<dbReference type="InterPro" id="IPR013848">
    <property type="entry name" value="Methylthiotransferase_N"/>
</dbReference>
<dbReference type="SFLD" id="SFLDF00273">
    <property type="entry name" value="(dimethylallyl)adenosine_tRNA"/>
    <property type="match status" value="1"/>
</dbReference>
<dbReference type="InterPro" id="IPR038135">
    <property type="entry name" value="Methylthiotransferase_N_sf"/>
</dbReference>
<evidence type="ECO:0000256" key="6">
    <source>
        <dbReference type="ARBA" id="ARBA00023004"/>
    </source>
</evidence>
<dbReference type="FunFam" id="3.80.30.20:FF:000003">
    <property type="entry name" value="CDK5 regulatory subunit-associated protein 1"/>
    <property type="match status" value="1"/>
</dbReference>
<keyword evidence="3" id="KW-0004">4Fe-4S</keyword>
<dbReference type="GO" id="GO:0060255">
    <property type="term" value="P:regulation of macromolecule metabolic process"/>
    <property type="evidence" value="ECO:0007669"/>
    <property type="project" value="UniProtKB-ARBA"/>
</dbReference>
<dbReference type="Pfam" id="PF01938">
    <property type="entry name" value="TRAM"/>
    <property type="match status" value="1"/>
</dbReference>
<keyword evidence="5" id="KW-0479">Metal-binding</keyword>
<dbReference type="Gene3D" id="3.80.30.20">
    <property type="entry name" value="tm_1862 like domain"/>
    <property type="match status" value="1"/>
</dbReference>
<dbReference type="InterPro" id="IPR005839">
    <property type="entry name" value="Methylthiotransferase"/>
</dbReference>
<dbReference type="SFLD" id="SFLDG01061">
    <property type="entry name" value="methylthiotransferase"/>
    <property type="match status" value="1"/>
</dbReference>
<dbReference type="InterPro" id="IPR006638">
    <property type="entry name" value="Elp3/MiaA/NifB-like_rSAM"/>
</dbReference>
<evidence type="ECO:0000256" key="9">
    <source>
        <dbReference type="ARBA" id="ARBA00074452"/>
    </source>
</evidence>
<feature type="domain" description="Radical SAM core" evidence="12">
    <location>
        <begin position="298"/>
        <end position="559"/>
    </location>
</feature>
<dbReference type="InterPro" id="IPR023404">
    <property type="entry name" value="rSAM_horseshoe"/>
</dbReference>
<evidence type="ECO:0000313" key="13">
    <source>
        <dbReference type="EMBL" id="KAK8739504.1"/>
    </source>
</evidence>
<evidence type="ECO:0000256" key="4">
    <source>
        <dbReference type="ARBA" id="ARBA00022691"/>
    </source>
</evidence>
<dbReference type="GO" id="GO:0080090">
    <property type="term" value="P:regulation of primary metabolic process"/>
    <property type="evidence" value="ECO:0007669"/>
    <property type="project" value="UniProtKB-ARBA"/>
</dbReference>
<keyword evidence="4" id="KW-0949">S-adenosyl-L-methionine</keyword>
<keyword evidence="6" id="KW-0408">Iron</keyword>
<evidence type="ECO:0000256" key="3">
    <source>
        <dbReference type="ARBA" id="ARBA00022485"/>
    </source>
</evidence>
<dbReference type="Gene3D" id="3.40.50.12160">
    <property type="entry name" value="Methylthiotransferase, N-terminal domain"/>
    <property type="match status" value="1"/>
</dbReference>
<evidence type="ECO:0000256" key="5">
    <source>
        <dbReference type="ARBA" id="ARBA00022723"/>
    </source>
</evidence>
<protein>
    <recommendedName>
        <fullName evidence="9">CDK5RAP1-like protein</fullName>
    </recommendedName>
</protein>
<dbReference type="SFLD" id="SFLDS00029">
    <property type="entry name" value="Radical_SAM"/>
    <property type="match status" value="1"/>
</dbReference>
<dbReference type="InterPro" id="IPR007197">
    <property type="entry name" value="rSAM"/>
</dbReference>
<keyword evidence="14" id="KW-1185">Reference proteome</keyword>
<dbReference type="SFLD" id="SFLDG01082">
    <property type="entry name" value="B12-binding_domain_containing"/>
    <property type="match status" value="1"/>
</dbReference>
<evidence type="ECO:0000256" key="7">
    <source>
        <dbReference type="ARBA" id="ARBA00023014"/>
    </source>
</evidence>
<dbReference type="NCBIfam" id="TIGR00089">
    <property type="entry name" value="MiaB/RimO family radical SAM methylthiotransferase"/>
    <property type="match status" value="1"/>
</dbReference>
<dbReference type="PROSITE" id="PS51449">
    <property type="entry name" value="MTTASE_N"/>
    <property type="match status" value="1"/>
</dbReference>
<dbReference type="GO" id="GO:0005829">
    <property type="term" value="C:cytosol"/>
    <property type="evidence" value="ECO:0007669"/>
    <property type="project" value="TreeGrafter"/>
</dbReference>
<dbReference type="PROSITE" id="PS50926">
    <property type="entry name" value="TRAM"/>
    <property type="match status" value="1"/>
</dbReference>
<dbReference type="InterPro" id="IPR002792">
    <property type="entry name" value="TRAM_dom"/>
</dbReference>
<evidence type="ECO:0000259" key="11">
    <source>
        <dbReference type="PROSITE" id="PS51449"/>
    </source>
</evidence>
<dbReference type="PROSITE" id="PS51918">
    <property type="entry name" value="RADICAL_SAM"/>
    <property type="match status" value="1"/>
</dbReference>
<dbReference type="Pfam" id="PF00919">
    <property type="entry name" value="UPF0004"/>
    <property type="match status" value="1"/>
</dbReference>
<comment type="cofactor">
    <cofactor evidence="1">
        <name>[4Fe-4S] cluster</name>
        <dbReference type="ChEBI" id="CHEBI:49883"/>
    </cofactor>
</comment>
<dbReference type="GO" id="GO:0051539">
    <property type="term" value="F:4 iron, 4 sulfur cluster binding"/>
    <property type="evidence" value="ECO:0007669"/>
    <property type="project" value="UniProtKB-KW"/>
</dbReference>
<dbReference type="SUPFAM" id="SSF102114">
    <property type="entry name" value="Radical SAM enzymes"/>
    <property type="match status" value="1"/>
</dbReference>
<proteinExistence type="inferred from homology"/>
<gene>
    <name evidence="13" type="ORF">OTU49_003363</name>
</gene>
<dbReference type="GO" id="GO:0005739">
    <property type="term" value="C:mitochondrion"/>
    <property type="evidence" value="ECO:0007669"/>
    <property type="project" value="TreeGrafter"/>
</dbReference>
<keyword evidence="7" id="KW-0411">Iron-sulfur</keyword>
<comment type="function">
    <text evidence="8">Potential regulator of CDK5 activity.</text>
</comment>
<reference evidence="13 14" key="1">
    <citation type="journal article" date="2024" name="BMC Genomics">
        <title>Genome assembly of redclaw crayfish (Cherax quadricarinatus) provides insights into its immune adaptation and hypoxia tolerance.</title>
        <authorList>
            <person name="Liu Z."/>
            <person name="Zheng J."/>
            <person name="Li H."/>
            <person name="Fang K."/>
            <person name="Wang S."/>
            <person name="He J."/>
            <person name="Zhou D."/>
            <person name="Weng S."/>
            <person name="Chi M."/>
            <person name="Gu Z."/>
            <person name="He J."/>
            <person name="Li F."/>
            <person name="Wang M."/>
        </authorList>
    </citation>
    <scope>NUCLEOTIDE SEQUENCE [LARGE SCALE GENOMIC DNA]</scope>
    <source>
        <strain evidence="13">ZL_2023a</strain>
    </source>
</reference>
<dbReference type="Pfam" id="PF04055">
    <property type="entry name" value="Radical_SAM"/>
    <property type="match status" value="1"/>
</dbReference>
<dbReference type="InterPro" id="IPR020612">
    <property type="entry name" value="Methylthiotransferase_CS"/>
</dbReference>
<evidence type="ECO:0000256" key="8">
    <source>
        <dbReference type="ARBA" id="ARBA00053923"/>
    </source>
</evidence>
<accession>A0AAW0XIJ2</accession>
<dbReference type="Proteomes" id="UP001445076">
    <property type="component" value="Unassembled WGS sequence"/>
</dbReference>
<dbReference type="SMART" id="SM00729">
    <property type="entry name" value="Elp3"/>
    <property type="match status" value="1"/>
</dbReference>
<dbReference type="PANTHER" id="PTHR43020">
    <property type="entry name" value="CDK5 REGULATORY SUBUNIT-ASSOCIATED PROTEIN 1"/>
    <property type="match status" value="1"/>
</dbReference>
<evidence type="ECO:0000259" key="12">
    <source>
        <dbReference type="PROSITE" id="PS51918"/>
    </source>
</evidence>
<dbReference type="PANTHER" id="PTHR43020:SF2">
    <property type="entry name" value="MITOCHONDRIAL TRNA METHYLTHIOTRANSFERASE CDK5RAP1"/>
    <property type="match status" value="1"/>
</dbReference>
<sequence>MFSAAKHRSFLATAANKRLVTFFCGSVGECLRVNNKPKLHSSSLSVLNCSWVHNSCNVLHPGRYYSSHQLHWYSFSTRQDFRQYCSVETSSSTLDTSVEVKEKRNLPPGPGLHYFIANNNHFEKGTRNFSKRELEMVSHPYVDVTDINGNGRKVYFDVYGCQMNVSDAELAWSILNKHGYVLTNKRENADVVLVVTCSIREGAEQKVYNKLDYLQGLKNKRSLNKKFVPMKIGVLGCMAERLKKKLVEQERSIDVVAGPDSYRDLPRLLALADGGEAAVNVLLSLEETYADIVPVSLSTNRMSAFVSIMRGCDNMCTYCIVPFTRGRERSRNIESILEEVHYLSDQGIKEITLLGQNVNSYRDTSHVHHAGLSVHDAGDTHLVKGFKTIYKQKKGGLRFAHLLDKVSQVDPEMRIRFTSPHPKDFPDEVLYLVKERENICKHIHLPAQCGSTRILQLMRRGYTREAYCELVTHIRSIIPDVSLSSDFICGFCSETEAEFEETLTLMEEVKYNFCYLFPYSIREKTQAHRKLIDDVPHPVKLDRLQRMIKVFRSEATVINKSQVGQEKLVLVEGTSKRSSSALVGRNDGNTRVIFPNVEVEDAHSGSTKKLKPGDYVCVLITDSSAQVLKGIPLAITTLQAHSKQHKNSLQIP</sequence>
<feature type="domain" description="TRAM" evidence="10">
    <location>
        <begin position="560"/>
        <end position="634"/>
    </location>
</feature>
<evidence type="ECO:0000259" key="10">
    <source>
        <dbReference type="PROSITE" id="PS50926"/>
    </source>
</evidence>
<name>A0AAW0XIJ2_CHEQU</name>
<dbReference type="EMBL" id="JARKIK010000036">
    <property type="protein sequence ID" value="KAK8739504.1"/>
    <property type="molecule type" value="Genomic_DNA"/>
</dbReference>
<comment type="caution">
    <text evidence="13">The sequence shown here is derived from an EMBL/GenBank/DDBJ whole genome shotgun (WGS) entry which is preliminary data.</text>
</comment>
<dbReference type="GO" id="GO:0035597">
    <property type="term" value="F:tRNA-2-methylthio-N(6)-dimethylallyladenosine(37) synthase activity"/>
    <property type="evidence" value="ECO:0007669"/>
    <property type="project" value="TreeGrafter"/>
</dbReference>
<dbReference type="AlphaFoldDB" id="A0AAW0XIJ2"/>
<comment type="similarity">
    <text evidence="2">Belongs to the methylthiotransferase family. MiaB subfamily.</text>
</comment>
<dbReference type="PROSITE" id="PS01278">
    <property type="entry name" value="MTTASE_RADICAL"/>
    <property type="match status" value="1"/>
</dbReference>
<organism evidence="13 14">
    <name type="scientific">Cherax quadricarinatus</name>
    <name type="common">Australian red claw crayfish</name>
    <dbReference type="NCBI Taxonomy" id="27406"/>
    <lineage>
        <taxon>Eukaryota</taxon>
        <taxon>Metazoa</taxon>
        <taxon>Ecdysozoa</taxon>
        <taxon>Arthropoda</taxon>
        <taxon>Crustacea</taxon>
        <taxon>Multicrustacea</taxon>
        <taxon>Malacostraca</taxon>
        <taxon>Eumalacostraca</taxon>
        <taxon>Eucarida</taxon>
        <taxon>Decapoda</taxon>
        <taxon>Pleocyemata</taxon>
        <taxon>Astacidea</taxon>
        <taxon>Parastacoidea</taxon>
        <taxon>Parastacidae</taxon>
        <taxon>Cherax</taxon>
    </lineage>
</organism>
<dbReference type="InterPro" id="IPR006463">
    <property type="entry name" value="MiaB_methiolase"/>
</dbReference>
<dbReference type="FunFam" id="3.40.50.12160:FF:000003">
    <property type="entry name" value="CDK5 regulatory subunit-associated protein 1"/>
    <property type="match status" value="1"/>
</dbReference>
<dbReference type="SFLD" id="SFLDF00413">
    <property type="entry name" value="CDK5RAP1"/>
    <property type="match status" value="1"/>
</dbReference>